<dbReference type="NCBIfam" id="TIGR01051">
    <property type="entry name" value="topA_bact"/>
    <property type="match status" value="1"/>
</dbReference>
<reference evidence="11 12" key="1">
    <citation type="submission" date="2019-09" db="EMBL/GenBank/DDBJ databases">
        <title>Prevotella A2879 sp. nov., isolated from an abscess of a patient.</title>
        <authorList>
            <person name="Buhl M."/>
            <person name="Oberhettinger P."/>
        </authorList>
    </citation>
    <scope>NUCLEOTIDE SEQUENCE [LARGE SCALE GENOMIC DNA]</scope>
    <source>
        <strain evidence="11 12">A2879</strain>
    </source>
</reference>
<accession>A0A7C9HE75</accession>
<evidence type="ECO:0000256" key="5">
    <source>
        <dbReference type="ARBA" id="ARBA00023029"/>
    </source>
</evidence>
<dbReference type="InterPro" id="IPR006171">
    <property type="entry name" value="TOPRIM_dom"/>
</dbReference>
<feature type="domain" description="Topo IA-type catalytic" evidence="10">
    <location>
        <begin position="128"/>
        <end position="583"/>
    </location>
</feature>
<dbReference type="InterPro" id="IPR013825">
    <property type="entry name" value="Topo_IA_cen_sub2"/>
</dbReference>
<dbReference type="EMBL" id="VVIQ01000001">
    <property type="protein sequence ID" value="MUL26866.1"/>
    <property type="molecule type" value="Genomic_DNA"/>
</dbReference>
<dbReference type="Pfam" id="PF01751">
    <property type="entry name" value="Toprim"/>
    <property type="match status" value="1"/>
</dbReference>
<dbReference type="Gene3D" id="2.70.20.10">
    <property type="entry name" value="Topoisomerase I, domain 3"/>
    <property type="match status" value="1"/>
</dbReference>
<dbReference type="PROSITE" id="PS50880">
    <property type="entry name" value="TOPRIM"/>
    <property type="match status" value="1"/>
</dbReference>
<dbReference type="InterPro" id="IPR003602">
    <property type="entry name" value="Topo_IA_DNA-bd_dom"/>
</dbReference>
<keyword evidence="6 8" id="KW-0238">DNA-binding</keyword>
<feature type="site" description="Interaction with DNA" evidence="8">
    <location>
        <position position="33"/>
    </location>
</feature>
<dbReference type="Pfam" id="PF13368">
    <property type="entry name" value="Toprim_C_rpt"/>
    <property type="match status" value="3"/>
</dbReference>
<dbReference type="InterPro" id="IPR023405">
    <property type="entry name" value="Topo_IA_core_domain"/>
</dbReference>
<dbReference type="InterPro" id="IPR005733">
    <property type="entry name" value="TopoI_bac-type"/>
</dbReference>
<comment type="similarity">
    <text evidence="2 8">Belongs to the type IA topoisomerase family.</text>
</comment>
<protein>
    <recommendedName>
        <fullName evidence="8">DNA topoisomerase 1</fullName>
        <ecNumber evidence="8">5.6.2.1</ecNumber>
    </recommendedName>
    <alternativeName>
        <fullName evidence="8">DNA topoisomerase I</fullName>
    </alternativeName>
</protein>
<gene>
    <name evidence="8 11" type="primary">topA</name>
    <name evidence="11" type="ORF">F0475_00680</name>
</gene>
<dbReference type="PROSITE" id="PS52039">
    <property type="entry name" value="TOPO_IA_2"/>
    <property type="match status" value="1"/>
</dbReference>
<feature type="active site" description="O-(5'-phospho-DNA)-tyrosine intermediate" evidence="8">
    <location>
        <position position="287"/>
    </location>
</feature>
<dbReference type="SUPFAM" id="SSF56712">
    <property type="entry name" value="Prokaryotic type I DNA topoisomerase"/>
    <property type="match status" value="1"/>
</dbReference>
<comment type="caution">
    <text evidence="8">Lacks conserved residue(s) required for the propagation of feature annotation.</text>
</comment>
<dbReference type="GO" id="GO:0046872">
    <property type="term" value="F:metal ion binding"/>
    <property type="evidence" value="ECO:0007669"/>
    <property type="project" value="UniProtKB-KW"/>
</dbReference>
<evidence type="ECO:0000313" key="11">
    <source>
        <dbReference type="EMBL" id="MUL26866.1"/>
    </source>
</evidence>
<feature type="site" description="Interaction with DNA" evidence="8">
    <location>
        <position position="142"/>
    </location>
</feature>
<comment type="catalytic activity">
    <reaction evidence="1 8">
        <text>ATP-independent breakage of single-stranded DNA, followed by passage and rejoining.</text>
        <dbReference type="EC" id="5.6.2.1"/>
    </reaction>
</comment>
<comment type="subunit">
    <text evidence="8">Monomer.</text>
</comment>
<dbReference type="CDD" id="cd00186">
    <property type="entry name" value="TOP1Ac"/>
    <property type="match status" value="1"/>
</dbReference>
<feature type="domain" description="Toprim" evidence="9">
    <location>
        <begin position="3"/>
        <end position="112"/>
    </location>
</feature>
<dbReference type="PRINTS" id="PR00417">
    <property type="entry name" value="PRTPISMRASEI"/>
</dbReference>
<dbReference type="Pfam" id="PF01131">
    <property type="entry name" value="Topoisom_bac"/>
    <property type="match status" value="2"/>
</dbReference>
<dbReference type="RefSeq" id="WP_009435473.1">
    <property type="nucleotide sequence ID" value="NZ_VVIQ01000001.1"/>
</dbReference>
<keyword evidence="7 8" id="KW-0413">Isomerase</keyword>
<evidence type="ECO:0000256" key="4">
    <source>
        <dbReference type="ARBA" id="ARBA00022842"/>
    </source>
</evidence>
<dbReference type="InterPro" id="IPR000380">
    <property type="entry name" value="Topo_IA"/>
</dbReference>
<organism evidence="11 12">
    <name type="scientific">Prevotella vespertina</name>
    <dbReference type="NCBI Taxonomy" id="2608404"/>
    <lineage>
        <taxon>Bacteria</taxon>
        <taxon>Pseudomonadati</taxon>
        <taxon>Bacteroidota</taxon>
        <taxon>Bacteroidia</taxon>
        <taxon>Bacteroidales</taxon>
        <taxon>Prevotellaceae</taxon>
        <taxon>Prevotella</taxon>
    </lineage>
</organism>
<dbReference type="Gene3D" id="1.10.460.10">
    <property type="entry name" value="Topoisomerase I, domain 2"/>
    <property type="match status" value="1"/>
</dbReference>
<feature type="site" description="Interaction with DNA" evidence="8">
    <location>
        <position position="289"/>
    </location>
</feature>
<dbReference type="InterPro" id="IPR003601">
    <property type="entry name" value="Topo_IA_2"/>
</dbReference>
<dbReference type="InterPro" id="IPR025589">
    <property type="entry name" value="Toprim_C_rpt"/>
</dbReference>
<evidence type="ECO:0000256" key="8">
    <source>
        <dbReference type="HAMAP-Rule" id="MF_00952"/>
    </source>
</evidence>
<evidence type="ECO:0000256" key="1">
    <source>
        <dbReference type="ARBA" id="ARBA00000213"/>
    </source>
</evidence>
<dbReference type="GO" id="GO:0006265">
    <property type="term" value="P:DNA topological change"/>
    <property type="evidence" value="ECO:0007669"/>
    <property type="project" value="UniProtKB-UniRule"/>
</dbReference>
<dbReference type="InterPro" id="IPR034149">
    <property type="entry name" value="TOPRIM_TopoI"/>
</dbReference>
<keyword evidence="4" id="KW-0460">Magnesium</keyword>
<evidence type="ECO:0000256" key="6">
    <source>
        <dbReference type="ARBA" id="ARBA00023125"/>
    </source>
</evidence>
<dbReference type="InterPro" id="IPR028612">
    <property type="entry name" value="Topoisom_1_IA"/>
</dbReference>
<dbReference type="SMART" id="SM00437">
    <property type="entry name" value="TOP1Ac"/>
    <property type="match status" value="1"/>
</dbReference>
<comment type="caution">
    <text evidence="11">The sequence shown here is derived from an EMBL/GenBank/DDBJ whole genome shotgun (WGS) entry which is preliminary data.</text>
</comment>
<keyword evidence="5 8" id="KW-0799">Topoisomerase</keyword>
<dbReference type="SMART" id="SM00493">
    <property type="entry name" value="TOPRIM"/>
    <property type="match status" value="1"/>
</dbReference>
<evidence type="ECO:0000313" key="12">
    <source>
        <dbReference type="Proteomes" id="UP000482295"/>
    </source>
</evidence>
<feature type="site" description="Interaction with DNA" evidence="8">
    <location>
        <position position="484"/>
    </location>
</feature>
<dbReference type="EC" id="5.6.2.1" evidence="8"/>
<name>A0A7C9HE75_9BACT</name>
<dbReference type="SMART" id="SM00436">
    <property type="entry name" value="TOP1Bc"/>
    <property type="match status" value="1"/>
</dbReference>
<evidence type="ECO:0000256" key="7">
    <source>
        <dbReference type="ARBA" id="ARBA00023235"/>
    </source>
</evidence>
<feature type="site" description="Interaction with DNA" evidence="8">
    <location>
        <position position="139"/>
    </location>
</feature>
<dbReference type="Gene3D" id="3.40.50.140">
    <property type="match status" value="1"/>
</dbReference>
<dbReference type="HAMAP" id="MF_00952">
    <property type="entry name" value="Topoisom_1_prok"/>
    <property type="match status" value="1"/>
</dbReference>
<evidence type="ECO:0000259" key="9">
    <source>
        <dbReference type="PROSITE" id="PS50880"/>
    </source>
</evidence>
<dbReference type="InterPro" id="IPR013497">
    <property type="entry name" value="Topo_IA_cen"/>
</dbReference>
<comment type="function">
    <text evidence="8">Releases the supercoiling and torsional tension of DNA, which is introduced during the DNA replication and transcription, by transiently cleaving and rejoining one strand of the DNA duplex. Introduces a single-strand break via transesterification at a target site in duplex DNA. The scissile phosphodiester is attacked by the catalytic tyrosine of the enzyme, resulting in the formation of a DNA-(5'-phosphotyrosyl)-enzyme intermediate and the expulsion of a 3'-OH DNA strand. The free DNA strand then undergoes passage around the unbroken strand, thus removing DNA supercoils. Finally, in the religation step, the DNA 3'-OH attacks the covalent intermediate to expel the active-site tyrosine and restore the DNA phosphodiester backbone.</text>
</comment>
<dbReference type="Gene3D" id="1.10.290.10">
    <property type="entry name" value="Topoisomerase I, domain 4"/>
    <property type="match status" value="1"/>
</dbReference>
<dbReference type="InterPro" id="IPR013826">
    <property type="entry name" value="Topo_IA_cen_sub3"/>
</dbReference>
<dbReference type="CDD" id="cd03363">
    <property type="entry name" value="TOPRIM_TopoIA_TopoI"/>
    <property type="match status" value="1"/>
</dbReference>
<keyword evidence="12" id="KW-1185">Reference proteome</keyword>
<sequence>MQENLVIVESPAKAKTIEKFLGKDYKVMSSYGHIRDLKKKELSIDVDTLNPDYEIPEEKKKVVSELKKNAKAAKKIWLASDEDREGEAISWHLCEVLGLDEENTSRIVFHEITKPAILKAIESPRHLDMNLVNAQQARRVLDRLVGFRLSPVLWRKVKPALSAGRVQSVAVRLIVEREREIQNFQPEPYYRLNAIFAVTSEDGSKNEIKTELNKRFKTHEEALAFLELCKQSKFTVSSITKKPLKRIPAPPFTTSTLQQEAARKLGFTVSQTMMIAQRLYEAGRITYMRTDSVNLSALAINTSKAEIERLYGTEYSKVRMYQTHSKGAQEAHEAIRPTYMENVSIEGTSQEKRLYDLIWKRTIASQMADAQIEKTTVNIALSSEDGSSQTDLQFVANGEVVAFEGFLKVYFESTDDEEGNEELSHALPVIHEGEVLERREIVSTERYSQGPNRYTEASLVRKLEELGIGRPSTYAPTISTIQQREYVQKGDRKGEERKYAVDSLLGLKITSKSKKEMAGADKGKLIPTDVGIVVNDFLMENFPDIMDYNFTAKVEQEFDKIAAGEVEWNKEMKLFYENFEPEVEKVMNARSEHKAGERELGIDPKSGKPVFVKIGRFGPVVQIGSADDEDKPRFSQLPTGKSMETITLEEALELFKLPRTLGQFEGSDVVIGAGRFGPYVLHDKKYTSIPKGEDPLTITLDAAINLIQKKRLQEAQRHLKTFEEDAKMEVMNGRYGPYVAYDGKNYRMPKALYDKASELTYEQCLDIVKNAPEPKRKK</sequence>
<evidence type="ECO:0000256" key="3">
    <source>
        <dbReference type="ARBA" id="ARBA00022723"/>
    </source>
</evidence>
<dbReference type="GO" id="GO:0003917">
    <property type="term" value="F:DNA topoisomerase type I (single strand cut, ATP-independent) activity"/>
    <property type="evidence" value="ECO:0007669"/>
    <property type="project" value="UniProtKB-UniRule"/>
</dbReference>
<feature type="site" description="Interaction with DNA" evidence="8">
    <location>
        <position position="154"/>
    </location>
</feature>
<feature type="region of interest" description="Interaction with DNA" evidence="8">
    <location>
        <begin position="162"/>
        <end position="167"/>
    </location>
</feature>
<dbReference type="InterPro" id="IPR023406">
    <property type="entry name" value="Topo_IA_AS"/>
</dbReference>
<dbReference type="PANTHER" id="PTHR42785:SF1">
    <property type="entry name" value="DNA TOPOISOMERASE"/>
    <property type="match status" value="1"/>
</dbReference>
<dbReference type="Proteomes" id="UP000482295">
    <property type="component" value="Unassembled WGS sequence"/>
</dbReference>
<feature type="site" description="Interaction with DNA" evidence="8">
    <location>
        <position position="138"/>
    </location>
</feature>
<proteinExistence type="inferred from homology"/>
<evidence type="ECO:0000259" key="10">
    <source>
        <dbReference type="PROSITE" id="PS52039"/>
    </source>
</evidence>
<keyword evidence="3" id="KW-0479">Metal-binding</keyword>
<dbReference type="GO" id="GO:0003677">
    <property type="term" value="F:DNA binding"/>
    <property type="evidence" value="ECO:0007669"/>
    <property type="project" value="UniProtKB-KW"/>
</dbReference>
<dbReference type="PROSITE" id="PS00396">
    <property type="entry name" value="TOPO_IA_1"/>
    <property type="match status" value="1"/>
</dbReference>
<dbReference type="PANTHER" id="PTHR42785">
    <property type="entry name" value="DNA TOPOISOMERASE, TYPE IA, CORE"/>
    <property type="match status" value="1"/>
</dbReference>
<evidence type="ECO:0000256" key="2">
    <source>
        <dbReference type="ARBA" id="ARBA00009446"/>
    </source>
</evidence>
<dbReference type="AlphaFoldDB" id="A0A7C9HE75"/>
<dbReference type="InterPro" id="IPR013824">
    <property type="entry name" value="Topo_IA_cen_sub1"/>
</dbReference>